<evidence type="ECO:0000256" key="8">
    <source>
        <dbReference type="HAMAP-Rule" id="MF_00101"/>
    </source>
</evidence>
<dbReference type="EC" id="2.7.8.7" evidence="8"/>
<comment type="cofactor">
    <cofactor evidence="8">
        <name>Mg(2+)</name>
        <dbReference type="ChEBI" id="CHEBI:18420"/>
    </cofactor>
</comment>
<protein>
    <recommendedName>
        <fullName evidence="8">Holo-[acyl-carrier-protein] synthase</fullName>
        <shortName evidence="8">Holo-ACP synthase</shortName>
        <ecNumber evidence="8">2.7.8.7</ecNumber>
    </recommendedName>
    <alternativeName>
        <fullName evidence="8">4'-phosphopantetheinyl transferase AcpS</fullName>
    </alternativeName>
</protein>
<organism evidence="10 11">
    <name type="scientific">Acetonema longum DSM 6540</name>
    <dbReference type="NCBI Taxonomy" id="1009370"/>
    <lineage>
        <taxon>Bacteria</taxon>
        <taxon>Bacillati</taxon>
        <taxon>Bacillota</taxon>
        <taxon>Negativicutes</taxon>
        <taxon>Acetonemataceae</taxon>
        <taxon>Acetonema</taxon>
    </lineage>
</organism>
<dbReference type="InterPro" id="IPR008278">
    <property type="entry name" value="4-PPantetheinyl_Trfase_dom"/>
</dbReference>
<proteinExistence type="inferred from homology"/>
<keyword evidence="1 8" id="KW-0444">Lipid biosynthesis</keyword>
<sequence length="133" mass="14285">MILGIGIDIVEVDRMDSAIRRDAFVKRIFTEQEQRYCEGRGVQKAASYAARFAAKEAVLKALGTGMSGGGTWLEVEVVSDPHGRPVISLHGFFAALAAKQRVSKIHLSLTHAREYAAAQAVLWGGVADEGSNG</sequence>
<evidence type="ECO:0000313" key="11">
    <source>
        <dbReference type="Proteomes" id="UP000003240"/>
    </source>
</evidence>
<feature type="binding site" evidence="8">
    <location>
        <position position="8"/>
    </location>
    <ligand>
        <name>Mg(2+)</name>
        <dbReference type="ChEBI" id="CHEBI:18420"/>
    </ligand>
</feature>
<dbReference type="HAMAP" id="MF_00101">
    <property type="entry name" value="AcpS"/>
    <property type="match status" value="1"/>
</dbReference>
<dbReference type="eggNOG" id="COG0736">
    <property type="taxonomic scope" value="Bacteria"/>
</dbReference>
<dbReference type="OrthoDB" id="517356at2"/>
<keyword evidence="3 8" id="KW-0479">Metal-binding</keyword>
<feature type="domain" description="4'-phosphopantetheinyl transferase" evidence="9">
    <location>
        <begin position="4"/>
        <end position="118"/>
    </location>
</feature>
<dbReference type="NCBIfam" id="TIGR00516">
    <property type="entry name" value="acpS"/>
    <property type="match status" value="1"/>
</dbReference>
<keyword evidence="2 8" id="KW-0808">Transferase</keyword>
<keyword evidence="11" id="KW-1185">Reference proteome</keyword>
<comment type="subcellular location">
    <subcellularLocation>
        <location evidence="8">Cytoplasm</location>
    </subcellularLocation>
</comment>
<keyword evidence="4 8" id="KW-0276">Fatty acid metabolism</keyword>
<evidence type="ECO:0000313" key="10">
    <source>
        <dbReference type="EMBL" id="EGO64295.1"/>
    </source>
</evidence>
<dbReference type="EMBL" id="AFGF01000066">
    <property type="protein sequence ID" value="EGO64295.1"/>
    <property type="molecule type" value="Genomic_DNA"/>
</dbReference>
<dbReference type="GO" id="GO:0005737">
    <property type="term" value="C:cytoplasm"/>
    <property type="evidence" value="ECO:0007669"/>
    <property type="project" value="UniProtKB-SubCell"/>
</dbReference>
<gene>
    <name evidence="8" type="primary">acpS</name>
    <name evidence="10" type="ORF">ALO_08805</name>
</gene>
<evidence type="ECO:0000256" key="6">
    <source>
        <dbReference type="ARBA" id="ARBA00023098"/>
    </source>
</evidence>
<accession>F7NI63</accession>
<dbReference type="GO" id="GO:0006633">
    <property type="term" value="P:fatty acid biosynthetic process"/>
    <property type="evidence" value="ECO:0007669"/>
    <property type="project" value="UniProtKB-UniRule"/>
</dbReference>
<evidence type="ECO:0000256" key="2">
    <source>
        <dbReference type="ARBA" id="ARBA00022679"/>
    </source>
</evidence>
<evidence type="ECO:0000259" key="9">
    <source>
        <dbReference type="Pfam" id="PF01648"/>
    </source>
</evidence>
<dbReference type="Pfam" id="PF01648">
    <property type="entry name" value="ACPS"/>
    <property type="match status" value="1"/>
</dbReference>
<evidence type="ECO:0000256" key="7">
    <source>
        <dbReference type="ARBA" id="ARBA00023160"/>
    </source>
</evidence>
<dbReference type="RefSeq" id="WP_004094759.1">
    <property type="nucleotide sequence ID" value="NZ_AFGF01000066.1"/>
</dbReference>
<keyword evidence="8" id="KW-0963">Cytoplasm</keyword>
<name>F7NI63_9FIRM</name>
<dbReference type="InterPro" id="IPR002582">
    <property type="entry name" value="ACPS"/>
</dbReference>
<dbReference type="STRING" id="1009370.ALO_08805"/>
<dbReference type="SUPFAM" id="SSF56214">
    <property type="entry name" value="4'-phosphopantetheinyl transferase"/>
    <property type="match status" value="1"/>
</dbReference>
<dbReference type="AlphaFoldDB" id="F7NI63"/>
<comment type="caution">
    <text evidence="10">The sequence shown here is derived from an EMBL/GenBank/DDBJ whole genome shotgun (WGS) entry which is preliminary data.</text>
</comment>
<evidence type="ECO:0000256" key="1">
    <source>
        <dbReference type="ARBA" id="ARBA00022516"/>
    </source>
</evidence>
<dbReference type="GO" id="GO:0000287">
    <property type="term" value="F:magnesium ion binding"/>
    <property type="evidence" value="ECO:0007669"/>
    <property type="project" value="UniProtKB-UniRule"/>
</dbReference>
<evidence type="ECO:0000256" key="3">
    <source>
        <dbReference type="ARBA" id="ARBA00022723"/>
    </source>
</evidence>
<dbReference type="Gene3D" id="3.90.470.20">
    <property type="entry name" value="4'-phosphopantetheinyl transferase domain"/>
    <property type="match status" value="1"/>
</dbReference>
<keyword evidence="6 8" id="KW-0443">Lipid metabolism</keyword>
<keyword evidence="5 8" id="KW-0460">Magnesium</keyword>
<reference evidence="10 11" key="1">
    <citation type="journal article" date="2011" name="EMBO J.">
        <title>Structural diversity of bacterial flagellar motors.</title>
        <authorList>
            <person name="Chen S."/>
            <person name="Beeby M."/>
            <person name="Murphy G.E."/>
            <person name="Leadbetter J.R."/>
            <person name="Hendrixson D.R."/>
            <person name="Briegel A."/>
            <person name="Li Z."/>
            <person name="Shi J."/>
            <person name="Tocheva E.I."/>
            <person name="Muller A."/>
            <person name="Dobro M.J."/>
            <person name="Jensen G.J."/>
        </authorList>
    </citation>
    <scope>NUCLEOTIDE SEQUENCE [LARGE SCALE GENOMIC DNA]</scope>
    <source>
        <strain evidence="10 11">DSM 6540</strain>
    </source>
</reference>
<evidence type="ECO:0000256" key="4">
    <source>
        <dbReference type="ARBA" id="ARBA00022832"/>
    </source>
</evidence>
<dbReference type="InterPro" id="IPR037143">
    <property type="entry name" value="4-PPantetheinyl_Trfase_dom_sf"/>
</dbReference>
<feature type="binding site" evidence="8">
    <location>
        <position position="56"/>
    </location>
    <ligand>
        <name>Mg(2+)</name>
        <dbReference type="ChEBI" id="CHEBI:18420"/>
    </ligand>
</feature>
<comment type="catalytic activity">
    <reaction evidence="8">
        <text>apo-[ACP] + CoA = holo-[ACP] + adenosine 3',5'-bisphosphate + H(+)</text>
        <dbReference type="Rhea" id="RHEA:12068"/>
        <dbReference type="Rhea" id="RHEA-COMP:9685"/>
        <dbReference type="Rhea" id="RHEA-COMP:9690"/>
        <dbReference type="ChEBI" id="CHEBI:15378"/>
        <dbReference type="ChEBI" id="CHEBI:29999"/>
        <dbReference type="ChEBI" id="CHEBI:57287"/>
        <dbReference type="ChEBI" id="CHEBI:58343"/>
        <dbReference type="ChEBI" id="CHEBI:64479"/>
        <dbReference type="EC" id="2.7.8.7"/>
    </reaction>
</comment>
<dbReference type="GO" id="GO:0008897">
    <property type="term" value="F:holo-[acyl-carrier-protein] synthase activity"/>
    <property type="evidence" value="ECO:0007669"/>
    <property type="project" value="UniProtKB-UniRule"/>
</dbReference>
<dbReference type="NCBIfam" id="TIGR00556">
    <property type="entry name" value="pantethn_trn"/>
    <property type="match status" value="1"/>
</dbReference>
<comment type="function">
    <text evidence="8">Transfers the 4'-phosphopantetheine moiety from coenzyme A to a Ser of acyl-carrier-protein.</text>
</comment>
<keyword evidence="7 8" id="KW-0275">Fatty acid biosynthesis</keyword>
<dbReference type="Proteomes" id="UP000003240">
    <property type="component" value="Unassembled WGS sequence"/>
</dbReference>
<comment type="similarity">
    <text evidence="8">Belongs to the P-Pant transferase superfamily. AcpS family.</text>
</comment>
<dbReference type="InterPro" id="IPR004568">
    <property type="entry name" value="Ppantetheine-prot_Trfase_dom"/>
</dbReference>
<evidence type="ECO:0000256" key="5">
    <source>
        <dbReference type="ARBA" id="ARBA00022842"/>
    </source>
</evidence>